<organism evidence="5 6">
    <name type="scientific">Texcoconibacillus texcoconensis</name>
    <dbReference type="NCBI Taxonomy" id="1095777"/>
    <lineage>
        <taxon>Bacteria</taxon>
        <taxon>Bacillati</taxon>
        <taxon>Bacillota</taxon>
        <taxon>Bacilli</taxon>
        <taxon>Bacillales</taxon>
        <taxon>Bacillaceae</taxon>
        <taxon>Texcoconibacillus</taxon>
    </lineage>
</organism>
<dbReference type="PANTHER" id="PTHR42939">
    <property type="entry name" value="ABC TRANSPORTER ATP-BINDING PROTEIN ALBC-RELATED"/>
    <property type="match status" value="1"/>
</dbReference>
<evidence type="ECO:0000313" key="5">
    <source>
        <dbReference type="EMBL" id="MBB5174803.1"/>
    </source>
</evidence>
<evidence type="ECO:0000259" key="4">
    <source>
        <dbReference type="PROSITE" id="PS50893"/>
    </source>
</evidence>
<dbReference type="SUPFAM" id="SSF52540">
    <property type="entry name" value="P-loop containing nucleoside triphosphate hydrolases"/>
    <property type="match status" value="1"/>
</dbReference>
<dbReference type="Proteomes" id="UP000551878">
    <property type="component" value="Unassembled WGS sequence"/>
</dbReference>
<name>A0A840QU17_9BACI</name>
<sequence length="233" mass="26073">MIETNGLSKTIGEKTIVRPINVSFQGAETVAILGPNGAGKSTFLNMIAGLIKPTSGLISFHGNALKKDDYTLKEKIGFLSHQSFLYDYFTPIENLIFFGRMYKVENVRERAKQLIDEVGLKLFQNEPVRSFSRGMLQRLAIARALIHNPEYLLLDEPHTGLDQQAVSILNEVIKARQKEGVTVLMVTHDFQQVTDTCTRALIMRNGRLVDDLSISELGQDTLDSRYQAVVKSS</sequence>
<dbReference type="RefSeq" id="WP_184665209.1">
    <property type="nucleotide sequence ID" value="NZ_JACHHB010000017.1"/>
</dbReference>
<gene>
    <name evidence="5" type="ORF">HNQ41_003026</name>
</gene>
<dbReference type="AlphaFoldDB" id="A0A840QU17"/>
<dbReference type="InterPro" id="IPR051782">
    <property type="entry name" value="ABC_Transporter_VariousFunc"/>
</dbReference>
<keyword evidence="2" id="KW-0547">Nucleotide-binding</keyword>
<reference evidence="5 6" key="1">
    <citation type="submission" date="2020-08" db="EMBL/GenBank/DDBJ databases">
        <title>Genomic Encyclopedia of Type Strains, Phase IV (KMG-IV): sequencing the most valuable type-strain genomes for metagenomic binning, comparative biology and taxonomic classification.</title>
        <authorList>
            <person name="Goeker M."/>
        </authorList>
    </citation>
    <scope>NUCLEOTIDE SEQUENCE [LARGE SCALE GENOMIC DNA]</scope>
    <source>
        <strain evidence="5 6">DSM 24696</strain>
    </source>
</reference>
<dbReference type="Pfam" id="PF00005">
    <property type="entry name" value="ABC_tran"/>
    <property type="match status" value="1"/>
</dbReference>
<accession>A0A840QU17</accession>
<feature type="domain" description="ABC transporter" evidence="4">
    <location>
        <begin position="2"/>
        <end position="230"/>
    </location>
</feature>
<dbReference type="EMBL" id="JACHHB010000017">
    <property type="protein sequence ID" value="MBB5174803.1"/>
    <property type="molecule type" value="Genomic_DNA"/>
</dbReference>
<comment type="caution">
    <text evidence="5">The sequence shown here is derived from an EMBL/GenBank/DDBJ whole genome shotgun (WGS) entry which is preliminary data.</text>
</comment>
<dbReference type="GO" id="GO:0016887">
    <property type="term" value="F:ATP hydrolysis activity"/>
    <property type="evidence" value="ECO:0007669"/>
    <property type="project" value="InterPro"/>
</dbReference>
<dbReference type="InterPro" id="IPR003593">
    <property type="entry name" value="AAA+_ATPase"/>
</dbReference>
<dbReference type="GO" id="GO:0005524">
    <property type="term" value="F:ATP binding"/>
    <property type="evidence" value="ECO:0007669"/>
    <property type="project" value="UniProtKB-KW"/>
</dbReference>
<evidence type="ECO:0000256" key="3">
    <source>
        <dbReference type="ARBA" id="ARBA00022840"/>
    </source>
</evidence>
<evidence type="ECO:0000256" key="1">
    <source>
        <dbReference type="ARBA" id="ARBA00022448"/>
    </source>
</evidence>
<dbReference type="PROSITE" id="PS50893">
    <property type="entry name" value="ABC_TRANSPORTER_2"/>
    <property type="match status" value="1"/>
</dbReference>
<dbReference type="InterPro" id="IPR003439">
    <property type="entry name" value="ABC_transporter-like_ATP-bd"/>
</dbReference>
<dbReference type="Gene3D" id="3.40.50.300">
    <property type="entry name" value="P-loop containing nucleotide triphosphate hydrolases"/>
    <property type="match status" value="1"/>
</dbReference>
<dbReference type="PANTHER" id="PTHR42939:SF1">
    <property type="entry name" value="ABC TRANSPORTER ATP-BINDING PROTEIN ALBC-RELATED"/>
    <property type="match status" value="1"/>
</dbReference>
<keyword evidence="3" id="KW-0067">ATP-binding</keyword>
<dbReference type="SMART" id="SM00382">
    <property type="entry name" value="AAA"/>
    <property type="match status" value="1"/>
</dbReference>
<dbReference type="CDD" id="cd03230">
    <property type="entry name" value="ABC_DR_subfamily_A"/>
    <property type="match status" value="1"/>
</dbReference>
<proteinExistence type="predicted"/>
<dbReference type="InterPro" id="IPR027417">
    <property type="entry name" value="P-loop_NTPase"/>
</dbReference>
<keyword evidence="6" id="KW-1185">Reference proteome</keyword>
<evidence type="ECO:0000256" key="2">
    <source>
        <dbReference type="ARBA" id="ARBA00022741"/>
    </source>
</evidence>
<evidence type="ECO:0000313" key="6">
    <source>
        <dbReference type="Proteomes" id="UP000551878"/>
    </source>
</evidence>
<protein>
    <submittedName>
        <fullName evidence="5">Heme exporter protein A</fullName>
    </submittedName>
</protein>
<keyword evidence="1" id="KW-0813">Transport</keyword>